<feature type="non-terminal residue" evidence="1">
    <location>
        <position position="67"/>
    </location>
</feature>
<accession>A0A147BPT8</accession>
<sequence length="67" mass="7515">PDAKVFRYVDDYLILHSTVSDSATIESVFQRNSHGLTFTIETPSPEGLQLLDLRLVPTSKGICWAHQ</sequence>
<dbReference type="AlphaFoldDB" id="A0A147BPT8"/>
<reference evidence="1" key="1">
    <citation type="journal article" date="2018" name="PLoS Negl. Trop. Dis.">
        <title>Sialome diversity of ticks revealed by RNAseq of single tick salivary glands.</title>
        <authorList>
            <person name="Perner J."/>
            <person name="Kropackova S."/>
            <person name="Kopacek P."/>
            <person name="Ribeiro J.M."/>
        </authorList>
    </citation>
    <scope>NUCLEOTIDE SEQUENCE</scope>
    <source>
        <strain evidence="1">Siblings of single egg batch collected in Ceske Budejovice</strain>
        <tissue evidence="1">Salivary glands</tissue>
    </source>
</reference>
<proteinExistence type="predicted"/>
<protein>
    <submittedName>
        <fullName evidence="1">Putative tick transposon</fullName>
    </submittedName>
</protein>
<evidence type="ECO:0000313" key="1">
    <source>
        <dbReference type="EMBL" id="JAR92791.1"/>
    </source>
</evidence>
<organism evidence="1">
    <name type="scientific">Ixodes ricinus</name>
    <name type="common">Common tick</name>
    <name type="synonym">Acarus ricinus</name>
    <dbReference type="NCBI Taxonomy" id="34613"/>
    <lineage>
        <taxon>Eukaryota</taxon>
        <taxon>Metazoa</taxon>
        <taxon>Ecdysozoa</taxon>
        <taxon>Arthropoda</taxon>
        <taxon>Chelicerata</taxon>
        <taxon>Arachnida</taxon>
        <taxon>Acari</taxon>
        <taxon>Parasitiformes</taxon>
        <taxon>Ixodida</taxon>
        <taxon>Ixodoidea</taxon>
        <taxon>Ixodidae</taxon>
        <taxon>Ixodinae</taxon>
        <taxon>Ixodes</taxon>
    </lineage>
</organism>
<dbReference type="EMBL" id="GEGO01002613">
    <property type="protein sequence ID" value="JAR92791.1"/>
    <property type="molecule type" value="Transcribed_RNA"/>
</dbReference>
<feature type="non-terminal residue" evidence="1">
    <location>
        <position position="1"/>
    </location>
</feature>
<name>A0A147BPT8_IXORI</name>